<feature type="transmembrane region" description="Helical" evidence="1">
    <location>
        <begin position="77"/>
        <end position="96"/>
    </location>
</feature>
<keyword evidence="1" id="KW-0472">Membrane</keyword>
<keyword evidence="1" id="KW-0812">Transmembrane</keyword>
<evidence type="ECO:0000313" key="3">
    <source>
        <dbReference type="Proteomes" id="UP000242181"/>
    </source>
</evidence>
<keyword evidence="1" id="KW-1133">Transmembrane helix</keyword>
<dbReference type="Proteomes" id="UP000242181">
    <property type="component" value="Unassembled WGS sequence"/>
</dbReference>
<evidence type="ECO:0000313" key="2">
    <source>
        <dbReference type="EMBL" id="PSJ45390.1"/>
    </source>
</evidence>
<protein>
    <submittedName>
        <fullName evidence="2">Bacteriocin</fullName>
    </submittedName>
</protein>
<organism evidence="2 3">
    <name type="scientific">Zobellella taiwanensis</name>
    <dbReference type="NCBI Taxonomy" id="347535"/>
    <lineage>
        <taxon>Bacteria</taxon>
        <taxon>Pseudomonadati</taxon>
        <taxon>Pseudomonadota</taxon>
        <taxon>Gammaproteobacteria</taxon>
        <taxon>Aeromonadales</taxon>
        <taxon>Aeromonadaceae</taxon>
        <taxon>Zobellella</taxon>
    </lineage>
</organism>
<proteinExistence type="predicted"/>
<dbReference type="AlphaFoldDB" id="A0A2P7R590"/>
<evidence type="ECO:0000256" key="1">
    <source>
        <dbReference type="SAM" id="Phobius"/>
    </source>
</evidence>
<comment type="caution">
    <text evidence="2">The sequence shown here is derived from an EMBL/GenBank/DDBJ whole genome shotgun (WGS) entry which is preliminary data.</text>
</comment>
<dbReference type="EMBL" id="PXYH01000005">
    <property type="protein sequence ID" value="PSJ45390.1"/>
    <property type="molecule type" value="Genomic_DNA"/>
</dbReference>
<accession>A0A2P7R590</accession>
<keyword evidence="3" id="KW-1185">Reference proteome</keyword>
<dbReference type="RefSeq" id="WP_106452596.1">
    <property type="nucleotide sequence ID" value="NZ_PXYH01000005.1"/>
</dbReference>
<feature type="transmembrane region" description="Helical" evidence="1">
    <location>
        <begin position="52"/>
        <end position="71"/>
    </location>
</feature>
<reference evidence="2 3" key="1">
    <citation type="submission" date="2018-03" db="EMBL/GenBank/DDBJ databases">
        <title>The draft genome of Zobellella taiwanensis JCM 13381.</title>
        <authorList>
            <person name="Liu L."/>
            <person name="Li L."/>
            <person name="Wang T."/>
            <person name="Zhang X."/>
            <person name="Liang L."/>
        </authorList>
    </citation>
    <scope>NUCLEOTIDE SEQUENCE [LARGE SCALE GENOMIC DNA]</scope>
    <source>
        <strain evidence="2 3">JCM 13381</strain>
    </source>
</reference>
<dbReference type="OrthoDB" id="6507268at2"/>
<gene>
    <name evidence="2" type="ORF">C7I36_04785</name>
</gene>
<name>A0A2P7R590_9GAMM</name>
<sequence length="97" mass="9779">MGYGILDIGAQTRQQALDGLRQADEAAQQRELMNKQMKEQQKAMTKQNQMSMAGLGAATGMMAGMGSAAMGAKFGAAAGPVGMAAGAAIGLIAGGLF</sequence>